<comment type="caution">
    <text evidence="1">The sequence shown here is derived from an EMBL/GenBank/DDBJ whole genome shotgun (WGS) entry which is preliminary data.</text>
</comment>
<feature type="non-terminal residue" evidence="1">
    <location>
        <position position="72"/>
    </location>
</feature>
<organism evidence="1 2">
    <name type="scientific">Coniosporium uncinatum</name>
    <dbReference type="NCBI Taxonomy" id="93489"/>
    <lineage>
        <taxon>Eukaryota</taxon>
        <taxon>Fungi</taxon>
        <taxon>Dikarya</taxon>
        <taxon>Ascomycota</taxon>
        <taxon>Pezizomycotina</taxon>
        <taxon>Dothideomycetes</taxon>
        <taxon>Dothideomycetes incertae sedis</taxon>
        <taxon>Coniosporium</taxon>
    </lineage>
</organism>
<evidence type="ECO:0000313" key="2">
    <source>
        <dbReference type="Proteomes" id="UP001186974"/>
    </source>
</evidence>
<gene>
    <name evidence="1" type="ORF">LTS18_003659</name>
</gene>
<dbReference type="EMBL" id="JAWDJW010007195">
    <property type="protein sequence ID" value="KAK3062632.1"/>
    <property type="molecule type" value="Genomic_DNA"/>
</dbReference>
<accession>A0ACC3D6E5</accession>
<proteinExistence type="predicted"/>
<dbReference type="Proteomes" id="UP001186974">
    <property type="component" value="Unassembled WGS sequence"/>
</dbReference>
<evidence type="ECO:0000313" key="1">
    <source>
        <dbReference type="EMBL" id="KAK3062632.1"/>
    </source>
</evidence>
<reference evidence="1" key="1">
    <citation type="submission" date="2024-09" db="EMBL/GenBank/DDBJ databases">
        <title>Black Yeasts Isolated from many extreme environments.</title>
        <authorList>
            <person name="Coleine C."/>
            <person name="Stajich J.E."/>
            <person name="Selbmann L."/>
        </authorList>
    </citation>
    <scope>NUCLEOTIDE SEQUENCE</scope>
    <source>
        <strain evidence="1">CCFEE 5737</strain>
    </source>
</reference>
<name>A0ACC3D6E5_9PEZI</name>
<sequence>MLHIRITSCSSPVIFSYTIIRSQAVVFFGIFFLPVRQRLHDDNRLWYNHVWGLGLQSSISAIKYSHGNRFAA</sequence>
<protein>
    <submittedName>
        <fullName evidence="1">Uncharacterized protein</fullName>
    </submittedName>
</protein>
<keyword evidence="2" id="KW-1185">Reference proteome</keyword>